<organism evidence="3 4">
    <name type="scientific">Phyllosticta citrichinensis</name>
    <dbReference type="NCBI Taxonomy" id="1130410"/>
    <lineage>
        <taxon>Eukaryota</taxon>
        <taxon>Fungi</taxon>
        <taxon>Dikarya</taxon>
        <taxon>Ascomycota</taxon>
        <taxon>Pezizomycotina</taxon>
        <taxon>Dothideomycetes</taxon>
        <taxon>Dothideomycetes incertae sedis</taxon>
        <taxon>Botryosphaeriales</taxon>
        <taxon>Phyllostictaceae</taxon>
        <taxon>Phyllosticta</taxon>
    </lineage>
</organism>
<feature type="compositionally biased region" description="Basic residues" evidence="1">
    <location>
        <begin position="132"/>
        <end position="142"/>
    </location>
</feature>
<dbReference type="EMBL" id="JBBWUH010000003">
    <property type="protein sequence ID" value="KAK8173549.1"/>
    <property type="molecule type" value="Genomic_DNA"/>
</dbReference>
<proteinExistence type="predicted"/>
<feature type="domain" description="SCD" evidence="2">
    <location>
        <begin position="365"/>
        <end position="450"/>
    </location>
</feature>
<feature type="compositionally biased region" description="Basic and acidic residues" evidence="1">
    <location>
        <begin position="319"/>
        <end position="328"/>
    </location>
</feature>
<dbReference type="PANTHER" id="PTHR11199">
    <property type="entry name" value="STROMAL ANTIGEN"/>
    <property type="match status" value="1"/>
</dbReference>
<dbReference type="Pfam" id="PF24571">
    <property type="entry name" value="HEAT_SCC3-SA"/>
    <property type="match status" value="1"/>
</dbReference>
<dbReference type="Proteomes" id="UP001456524">
    <property type="component" value="Unassembled WGS sequence"/>
</dbReference>
<evidence type="ECO:0000313" key="4">
    <source>
        <dbReference type="Proteomes" id="UP001456524"/>
    </source>
</evidence>
<feature type="compositionally biased region" description="Acidic residues" evidence="1">
    <location>
        <begin position="1121"/>
        <end position="1130"/>
    </location>
</feature>
<keyword evidence="4" id="KW-1185">Reference proteome</keyword>
<dbReference type="InterPro" id="IPR039662">
    <property type="entry name" value="Cohesin_Scc3/SA"/>
</dbReference>
<evidence type="ECO:0000313" key="3">
    <source>
        <dbReference type="EMBL" id="KAK8173549.1"/>
    </source>
</evidence>
<protein>
    <recommendedName>
        <fullName evidence="2">SCD domain-containing protein</fullName>
    </recommendedName>
</protein>
<accession>A0ABR1XZ24</accession>
<name>A0ABR1XZ24_9PEZI</name>
<feature type="compositionally biased region" description="Basic and acidic residues" evidence="1">
    <location>
        <begin position="1222"/>
        <end position="1236"/>
    </location>
</feature>
<feature type="compositionally biased region" description="Low complexity" evidence="1">
    <location>
        <begin position="1173"/>
        <end position="1189"/>
    </location>
</feature>
<evidence type="ECO:0000259" key="2">
    <source>
        <dbReference type="PROSITE" id="PS51425"/>
    </source>
</evidence>
<dbReference type="InterPro" id="IPR056396">
    <property type="entry name" value="HEAT_SCC3-SA"/>
</dbReference>
<feature type="region of interest" description="Disordered" evidence="1">
    <location>
        <begin position="319"/>
        <end position="343"/>
    </location>
</feature>
<dbReference type="InterPro" id="IPR020839">
    <property type="entry name" value="SCD"/>
</dbReference>
<feature type="region of interest" description="Disordered" evidence="1">
    <location>
        <begin position="1113"/>
        <end position="1149"/>
    </location>
</feature>
<reference evidence="3 4" key="1">
    <citation type="journal article" date="2022" name="G3 (Bethesda)">
        <title>Enemy or ally: a genomic approach to elucidate the lifestyle of Phyllosticta citrichinaensis.</title>
        <authorList>
            <person name="Buijs V.A."/>
            <person name="Groenewald J.Z."/>
            <person name="Haridas S."/>
            <person name="LaButti K.M."/>
            <person name="Lipzen A."/>
            <person name="Martin F.M."/>
            <person name="Barry K."/>
            <person name="Grigoriev I.V."/>
            <person name="Crous P.W."/>
            <person name="Seidl M.F."/>
        </authorList>
    </citation>
    <scope>NUCLEOTIDE SEQUENCE [LARGE SCALE GENOMIC DNA]</scope>
    <source>
        <strain evidence="3 4">CBS 129764</strain>
    </source>
</reference>
<dbReference type="InterPro" id="IPR016024">
    <property type="entry name" value="ARM-type_fold"/>
</dbReference>
<dbReference type="Pfam" id="PF21581">
    <property type="entry name" value="SCD"/>
    <property type="match status" value="1"/>
</dbReference>
<dbReference type="InterPro" id="IPR013721">
    <property type="entry name" value="STAG"/>
</dbReference>
<feature type="region of interest" description="Disordered" evidence="1">
    <location>
        <begin position="1"/>
        <end position="144"/>
    </location>
</feature>
<feature type="compositionally biased region" description="Acidic residues" evidence="1">
    <location>
        <begin position="58"/>
        <end position="93"/>
    </location>
</feature>
<sequence length="1264" mass="140005">MPARLSSMEPSSPEVDAQAPADSTAAGSRRKSGRVTKKPDTIYSSAPAPTKRKRNQADEGDDDEGANADDAVDDDADEEEDEESSEDEPDEEEIREKKRKKVVARKTKPQKKPAAKKSKPNGELSLAIRPAGKPKKAKKPRPSKIAAAEAVGGLYADIFASGDNLNDVAARWLHRFNDHNSRELAELINFVLRCAGCDSKVDDHDMEDPDNCDSKLNDIQEEYQAQNNVDYPLIAKGRGTANFRHNIVGFFNSLVETLAESEMLYNSPEIMENIHIWLSTMSSGKSRPFRHTATAISTAIISALCEVGKKLVEKNSRAIRQRESEARRNKNNKGRVAELDQKSKQAIEQQEKLEAIIRDWFDTVFVHRYRDVDPRIRLECVQGLSDWINTFPDLFFDGNHIRYLGWVLSDVSAATRLEVVKQLQGLFKDADKLGGLKTFTERFRPRMVEMATQDADPSVRAATVELLHTLLEVGLLEPSDIDSIGRLIFDVEPRVRKAVVGFVGSNIDVMYDANVDELGGQEALDEALVTVDNDDDFENPRLEWLRLKSLVENLQVYDESDESLPSQIDRFANSHVMVAAGVESRIQIAAEALYDTLPELKKWEVIAGYLLFDHSQTSGGAQTNGATDDPEAAFKLLCELNEKEEIILLDILNASVKMRLTHTVEAGKPHNQKSKLTKAQKESLQEDQEVAARHLAVLIPQLLNKFGAVPDATSAVLRLEHVLNLEVFQELRQDSTTYSKLLDDINKQFMSHGNEAVLVEASRALLHAKSYEELGEITEGKLQVLWEDTVAALHALHKGKPLSRRGNLSDNVLSAVSNTVLRISKLASISDCVEPLEAPPSITPKKTKRNSSNTAEASNAVTILIDLVRRGVPNSDTSTAQSATEDVIAVNAAQSLLFYFLWKIRYWEALVKDPSIGSVPDDDVEAIALRRDAFNSALEEVLRKRQGADEVRLTAAGIMLDLFTAFSSLRSARAARDEKRHAERQKRENAQTNGNGDHAAAQQDETQYNDDFLALVLRMPNPKQKVLLQILGAAERAFAKKAGKSLLGPAEDDEPDDIEDEPESSDEESDVEDESEQRQMIKAGEALLAEQRLCELAAKIVLAIVAGVLDGKPSENGLDNEWSDDDDEIGEAGYNTNGPIRRRLERNKNRLGNNFKEVVAYLEAGHGEKSKKSSAASKSRAKSRAASSAPPNAGRGGQTKQQPAAKSAEIVVSEDEDDEEADREREEEETRQRELEVHEDEEMADDGPEGDGEREGEQESVLGD</sequence>
<feature type="region of interest" description="Disordered" evidence="1">
    <location>
        <begin position="1164"/>
        <end position="1264"/>
    </location>
</feature>
<gene>
    <name evidence="3" type="ORF">IWX90DRAFT_427269</name>
</gene>
<feature type="region of interest" description="Disordered" evidence="1">
    <location>
        <begin position="1044"/>
        <end position="1078"/>
    </location>
</feature>
<evidence type="ECO:0000256" key="1">
    <source>
        <dbReference type="SAM" id="MobiDB-lite"/>
    </source>
</evidence>
<feature type="compositionally biased region" description="Acidic residues" evidence="1">
    <location>
        <begin position="1237"/>
        <end position="1250"/>
    </location>
</feature>
<feature type="region of interest" description="Disordered" evidence="1">
    <location>
        <begin position="974"/>
        <end position="1005"/>
    </location>
</feature>
<dbReference type="PANTHER" id="PTHR11199:SF0">
    <property type="entry name" value="LD34181P-RELATED"/>
    <property type="match status" value="1"/>
</dbReference>
<dbReference type="SUPFAM" id="SSF48371">
    <property type="entry name" value="ARM repeat"/>
    <property type="match status" value="1"/>
</dbReference>
<feature type="compositionally biased region" description="Basic and acidic residues" evidence="1">
    <location>
        <begin position="974"/>
        <end position="989"/>
    </location>
</feature>
<dbReference type="Gene3D" id="1.25.10.10">
    <property type="entry name" value="Leucine-rich Repeat Variant"/>
    <property type="match status" value="1"/>
</dbReference>
<feature type="compositionally biased region" description="Acidic residues" evidence="1">
    <location>
        <begin position="1050"/>
        <end position="1075"/>
    </location>
</feature>
<feature type="compositionally biased region" description="Basic residues" evidence="1">
    <location>
        <begin position="97"/>
        <end position="119"/>
    </location>
</feature>
<feature type="compositionally biased region" description="Acidic residues" evidence="1">
    <location>
        <begin position="1212"/>
        <end position="1221"/>
    </location>
</feature>
<dbReference type="PROSITE" id="PS51425">
    <property type="entry name" value="SCD"/>
    <property type="match status" value="1"/>
</dbReference>
<dbReference type="Pfam" id="PF08514">
    <property type="entry name" value="STAG"/>
    <property type="match status" value="1"/>
</dbReference>
<dbReference type="InterPro" id="IPR011989">
    <property type="entry name" value="ARM-like"/>
</dbReference>
<comment type="caution">
    <text evidence="3">The sequence shown here is derived from an EMBL/GenBank/DDBJ whole genome shotgun (WGS) entry which is preliminary data.</text>
</comment>